<evidence type="ECO:0000313" key="3">
    <source>
        <dbReference type="Proteomes" id="UP000054783"/>
    </source>
</evidence>
<organism evidence="2 3">
    <name type="scientific">Trichinella patagoniensis</name>
    <dbReference type="NCBI Taxonomy" id="990121"/>
    <lineage>
        <taxon>Eukaryota</taxon>
        <taxon>Metazoa</taxon>
        <taxon>Ecdysozoa</taxon>
        <taxon>Nematoda</taxon>
        <taxon>Enoplea</taxon>
        <taxon>Dorylaimia</taxon>
        <taxon>Trichinellida</taxon>
        <taxon>Trichinellidae</taxon>
        <taxon>Trichinella</taxon>
    </lineage>
</organism>
<accession>A0A0V0ZPE4</accession>
<name>A0A0V0ZPE4_9BILA</name>
<dbReference type="AlphaFoldDB" id="A0A0V0ZPE4"/>
<protein>
    <recommendedName>
        <fullName evidence="4">Secreted protein</fullName>
    </recommendedName>
</protein>
<reference evidence="2 3" key="1">
    <citation type="submission" date="2015-01" db="EMBL/GenBank/DDBJ databases">
        <title>Evolution of Trichinella species and genotypes.</title>
        <authorList>
            <person name="Korhonen P.K."/>
            <person name="Edoardo P."/>
            <person name="Giuseppe L.R."/>
            <person name="Gasser R.B."/>
        </authorList>
    </citation>
    <scope>NUCLEOTIDE SEQUENCE [LARGE SCALE GENOMIC DNA]</scope>
    <source>
        <strain evidence="2">ISS2496</strain>
    </source>
</reference>
<keyword evidence="1" id="KW-0732">Signal</keyword>
<evidence type="ECO:0000313" key="2">
    <source>
        <dbReference type="EMBL" id="KRY14303.1"/>
    </source>
</evidence>
<dbReference type="EMBL" id="JYDQ01000119">
    <property type="protein sequence ID" value="KRY14303.1"/>
    <property type="molecule type" value="Genomic_DNA"/>
</dbReference>
<dbReference type="Proteomes" id="UP000054783">
    <property type="component" value="Unassembled WGS sequence"/>
</dbReference>
<dbReference type="OrthoDB" id="5920140at2759"/>
<keyword evidence="3" id="KW-1185">Reference proteome</keyword>
<feature type="chain" id="PRO_5006873879" description="Secreted protein" evidence="1">
    <location>
        <begin position="17"/>
        <end position="290"/>
    </location>
</feature>
<comment type="caution">
    <text evidence="2">The sequence shown here is derived from an EMBL/GenBank/DDBJ whole genome shotgun (WGS) entry which is preliminary data.</text>
</comment>
<evidence type="ECO:0008006" key="4">
    <source>
        <dbReference type="Google" id="ProtNLM"/>
    </source>
</evidence>
<proteinExistence type="predicted"/>
<sequence length="290" mass="33443">MFVVVLLLRLLRLLRDQHVRVQLLVVVGGGQLTLLSDMPTQLFNLLPDVFSFAHRFPFEPDQLVRQTGTFQQQIVARGRRRGGFSPRTVRLVCGCGRAGRRRRTVDALCPPTRLGTVRASWSCRRCVGRIPNRDVQNRPWFRPTGHASRRSLWLTKRSAVRVSVRPDDDAVRPDADVVWRRSVRRLERGAVRPDDARSSRFPPADVWSGRACRGAVDNLHIRRRPTEATPTTPNSNTGGRRHLWVEFQCRRRLFVLPISTASSSRFQLGLPENDNRRRCCQKRRNFHKMC</sequence>
<evidence type="ECO:0000256" key="1">
    <source>
        <dbReference type="SAM" id="SignalP"/>
    </source>
</evidence>
<gene>
    <name evidence="2" type="ORF">T12_1461</name>
</gene>
<feature type="signal peptide" evidence="1">
    <location>
        <begin position="1"/>
        <end position="16"/>
    </location>
</feature>